<reference evidence="2 3" key="1">
    <citation type="submission" date="2018-01" db="EMBL/GenBank/DDBJ databases">
        <title>Genome characterization of the sugarcane-associated fungus Trichoderma ghanense CCMA-1212 and their application in lignocelulose bioconversion.</title>
        <authorList>
            <person name="Steindorff A.S."/>
            <person name="Mendes T.D."/>
            <person name="Vilela E.S.D."/>
            <person name="Rodrigues D.S."/>
            <person name="Formighieri E.F."/>
            <person name="Melo I.S."/>
            <person name="Favaro L.C.L."/>
        </authorList>
    </citation>
    <scope>NUCLEOTIDE SEQUENCE [LARGE SCALE GENOMIC DNA]</scope>
    <source>
        <strain evidence="2 3">CCMA-1212</strain>
    </source>
</reference>
<sequence>MPCFTFVLGLSLSARRRIRGSKLQDGKERREKRGLGIAPHGKANPSRCYVAKSRQAEQAGIHSNNNKALTRTGLQVIMLHTHTALCTSNKGR</sequence>
<accession>A0ABY2HGX4</accession>
<proteinExistence type="predicted"/>
<dbReference type="Proteomes" id="UP001642720">
    <property type="component" value="Unassembled WGS sequence"/>
</dbReference>
<protein>
    <recommendedName>
        <fullName evidence="4">Secreted protein</fullName>
    </recommendedName>
</protein>
<name>A0ABY2HGX4_9HYPO</name>
<dbReference type="GeneID" id="300571992"/>
<evidence type="ECO:0000256" key="1">
    <source>
        <dbReference type="SAM" id="MobiDB-lite"/>
    </source>
</evidence>
<dbReference type="RefSeq" id="XP_073563067.1">
    <property type="nucleotide sequence ID" value="XM_073697542.1"/>
</dbReference>
<evidence type="ECO:0000313" key="2">
    <source>
        <dbReference type="EMBL" id="TFB06866.1"/>
    </source>
</evidence>
<evidence type="ECO:0000313" key="3">
    <source>
        <dbReference type="Proteomes" id="UP001642720"/>
    </source>
</evidence>
<evidence type="ECO:0008006" key="4">
    <source>
        <dbReference type="Google" id="ProtNLM"/>
    </source>
</evidence>
<comment type="caution">
    <text evidence="2">The sequence shown here is derived from an EMBL/GenBank/DDBJ whole genome shotgun (WGS) entry which is preliminary data.</text>
</comment>
<organism evidence="2 3">
    <name type="scientific">Trichoderma ghanense</name>
    <dbReference type="NCBI Taxonomy" id="65468"/>
    <lineage>
        <taxon>Eukaryota</taxon>
        <taxon>Fungi</taxon>
        <taxon>Dikarya</taxon>
        <taxon>Ascomycota</taxon>
        <taxon>Pezizomycotina</taxon>
        <taxon>Sordariomycetes</taxon>
        <taxon>Hypocreomycetidae</taxon>
        <taxon>Hypocreales</taxon>
        <taxon>Hypocreaceae</taxon>
        <taxon>Trichoderma</taxon>
    </lineage>
</organism>
<feature type="compositionally biased region" description="Basic and acidic residues" evidence="1">
    <location>
        <begin position="22"/>
        <end position="34"/>
    </location>
</feature>
<gene>
    <name evidence="2" type="ORF">CCMA1212_000057</name>
</gene>
<dbReference type="EMBL" id="PPTA01000001">
    <property type="protein sequence ID" value="TFB06866.1"/>
    <property type="molecule type" value="Genomic_DNA"/>
</dbReference>
<feature type="region of interest" description="Disordered" evidence="1">
    <location>
        <begin position="20"/>
        <end position="46"/>
    </location>
</feature>
<keyword evidence="3" id="KW-1185">Reference proteome</keyword>